<comment type="caution">
    <text evidence="7">The sequence shown here is derived from an EMBL/GenBank/DDBJ whole genome shotgun (WGS) entry which is preliminary data.</text>
</comment>
<keyword evidence="2 4" id="KW-0808">Transferase</keyword>
<dbReference type="PROSITE" id="PS51687">
    <property type="entry name" value="SAM_MT_RNA_M5U"/>
    <property type="match status" value="1"/>
</dbReference>
<dbReference type="AlphaFoldDB" id="A0A971S173"/>
<dbReference type="GO" id="GO:0032259">
    <property type="term" value="P:methylation"/>
    <property type="evidence" value="ECO:0007669"/>
    <property type="project" value="UniProtKB-KW"/>
</dbReference>
<reference evidence="7" key="1">
    <citation type="journal article" date="2020" name="Biotechnol. Biofuels">
        <title>New insights from the biogas microbiome by comprehensive genome-resolved metagenomics of nearly 1600 species originating from multiple anaerobic digesters.</title>
        <authorList>
            <person name="Campanaro S."/>
            <person name="Treu L."/>
            <person name="Rodriguez-R L.M."/>
            <person name="Kovalovszki A."/>
            <person name="Ziels R.M."/>
            <person name="Maus I."/>
            <person name="Zhu X."/>
            <person name="Kougias P.G."/>
            <person name="Basile A."/>
            <person name="Luo G."/>
            <person name="Schluter A."/>
            <person name="Konstantinidis K.T."/>
            <person name="Angelidaki I."/>
        </authorList>
    </citation>
    <scope>NUCLEOTIDE SEQUENCE</scope>
    <source>
        <strain evidence="7">AS06rmzACSIP_7</strain>
    </source>
</reference>
<evidence type="ECO:0000259" key="6">
    <source>
        <dbReference type="PROSITE" id="PS50926"/>
    </source>
</evidence>
<feature type="binding site" evidence="4">
    <location>
        <position position="298"/>
    </location>
    <ligand>
        <name>S-adenosyl-L-methionine</name>
        <dbReference type="ChEBI" id="CHEBI:59789"/>
    </ligand>
</feature>
<evidence type="ECO:0000256" key="1">
    <source>
        <dbReference type="ARBA" id="ARBA00022603"/>
    </source>
</evidence>
<feature type="domain" description="TRAM" evidence="6">
    <location>
        <begin position="6"/>
        <end position="66"/>
    </location>
</feature>
<dbReference type="Pfam" id="PF13649">
    <property type="entry name" value="Methyltransf_25"/>
    <property type="match status" value="1"/>
</dbReference>
<dbReference type="InterPro" id="IPR041698">
    <property type="entry name" value="Methyltransf_25"/>
</dbReference>
<dbReference type="PROSITE" id="PS01230">
    <property type="entry name" value="TRMA_1"/>
    <property type="match status" value="1"/>
</dbReference>
<evidence type="ECO:0000313" key="8">
    <source>
        <dbReference type="Proteomes" id="UP000777265"/>
    </source>
</evidence>
<dbReference type="GO" id="GO:0008173">
    <property type="term" value="F:RNA methyltransferase activity"/>
    <property type="evidence" value="ECO:0007669"/>
    <property type="project" value="InterPro"/>
</dbReference>
<dbReference type="SUPFAM" id="SSF50249">
    <property type="entry name" value="Nucleic acid-binding proteins"/>
    <property type="match status" value="1"/>
</dbReference>
<dbReference type="PROSITE" id="PS01231">
    <property type="entry name" value="TRMA_2"/>
    <property type="match status" value="1"/>
</dbReference>
<feature type="binding site" evidence="4">
    <location>
        <position position="348"/>
    </location>
    <ligand>
        <name>S-adenosyl-L-methionine</name>
        <dbReference type="ChEBI" id="CHEBI:59789"/>
    </ligand>
</feature>
<keyword evidence="3 4" id="KW-0949">S-adenosyl-L-methionine</keyword>
<dbReference type="InterPro" id="IPR002792">
    <property type="entry name" value="TRAM_dom"/>
</dbReference>
<dbReference type="Gene3D" id="2.40.50.1070">
    <property type="match status" value="1"/>
</dbReference>
<comment type="similarity">
    <text evidence="4">Belongs to the class I-like SAM-binding methyltransferase superfamily. RNA M5U methyltransferase family.</text>
</comment>
<dbReference type="Pfam" id="PF01938">
    <property type="entry name" value="TRAM"/>
    <property type="match status" value="1"/>
</dbReference>
<dbReference type="InterPro" id="IPR030391">
    <property type="entry name" value="MeTrfase_TrmA_CS"/>
</dbReference>
<dbReference type="InterPro" id="IPR030390">
    <property type="entry name" value="MeTrfase_TrmA_AS"/>
</dbReference>
<organism evidence="7 8">
    <name type="scientific">Syntrophorhabdus aromaticivorans</name>
    <dbReference type="NCBI Taxonomy" id="328301"/>
    <lineage>
        <taxon>Bacteria</taxon>
        <taxon>Pseudomonadati</taxon>
        <taxon>Thermodesulfobacteriota</taxon>
        <taxon>Syntrophorhabdia</taxon>
        <taxon>Syntrophorhabdales</taxon>
        <taxon>Syntrophorhabdaceae</taxon>
        <taxon>Syntrophorhabdus</taxon>
    </lineage>
</organism>
<name>A0A971S173_9BACT</name>
<evidence type="ECO:0000313" key="7">
    <source>
        <dbReference type="EMBL" id="NLW35224.1"/>
    </source>
</evidence>
<keyword evidence="1 4" id="KW-0489">Methyltransferase</keyword>
<dbReference type="PROSITE" id="PS50926">
    <property type="entry name" value="TRAM"/>
    <property type="match status" value="1"/>
</dbReference>
<accession>A0A971S173</accession>
<dbReference type="InterPro" id="IPR010280">
    <property type="entry name" value="U5_MeTrfase_fam"/>
</dbReference>
<dbReference type="GO" id="GO:0006396">
    <property type="term" value="P:RNA processing"/>
    <property type="evidence" value="ECO:0007669"/>
    <property type="project" value="InterPro"/>
</dbReference>
<dbReference type="EC" id="2.1.1.190" evidence="7"/>
<dbReference type="GO" id="GO:0008757">
    <property type="term" value="F:S-adenosylmethionine-dependent methyltransferase activity"/>
    <property type="evidence" value="ECO:0007669"/>
    <property type="project" value="UniProtKB-ARBA"/>
</dbReference>
<dbReference type="Gene3D" id="3.40.50.150">
    <property type="entry name" value="Vaccinia Virus protein VP39"/>
    <property type="match status" value="1"/>
</dbReference>
<feature type="binding site" evidence="4">
    <location>
        <position position="327"/>
    </location>
    <ligand>
        <name>S-adenosyl-L-methionine</name>
        <dbReference type="ChEBI" id="CHEBI:59789"/>
    </ligand>
</feature>
<dbReference type="SUPFAM" id="SSF53335">
    <property type="entry name" value="S-adenosyl-L-methionine-dependent methyltransferases"/>
    <property type="match status" value="1"/>
</dbReference>
<dbReference type="InterPro" id="IPR029063">
    <property type="entry name" value="SAM-dependent_MTases_sf"/>
</dbReference>
<dbReference type="PANTHER" id="PTHR11061">
    <property type="entry name" value="RNA M5U METHYLTRANSFERASE"/>
    <property type="match status" value="1"/>
</dbReference>
<evidence type="ECO:0000256" key="2">
    <source>
        <dbReference type="ARBA" id="ARBA00022679"/>
    </source>
</evidence>
<sequence>MNELEKPRPASPVDTVDIVDIALPNDYGVARRDGLVIFVPGAVIGDRVRIRISRPGKRFAYGEIIGIETPSPFRTKPACPNFGPCGGCTLQHLAYEKQIALKENYLLESLQRIGRIDITRVKRSPIVPSPDQYFYRSKLELAFGEKGGRIALGLRERVSPFRPFTGRVIPLAECRIFSPVAARLIPFFLDFAAAHRLRAFTPRTGKGFLKHLILREIKATGDVMATVETRPGKFPDPAGLIKRLADDVPVVKSLNHAVNDRTDDVIRFARVRHLYGEHSIDEQLGGLTLRVHPEAFSQPNTRGAALLYNKILESSYVTEDATVLGLYCGTGPIEIWLSKRARRVIGIDADPANIACARESCRLNNVTNCTFHQGRVEGTLPHQDLGKPDLLVVDPPRTGITPDGLNALLAINAPAITYVSCNPATLARDLRVLKDRKYSIDKIIPFDLFPHTGHLETLVFLKHL</sequence>
<dbReference type="EMBL" id="JAAYEE010000115">
    <property type="protein sequence ID" value="NLW35224.1"/>
    <property type="molecule type" value="Genomic_DNA"/>
</dbReference>
<dbReference type="Proteomes" id="UP000777265">
    <property type="component" value="Unassembled WGS sequence"/>
</dbReference>
<evidence type="ECO:0000256" key="4">
    <source>
        <dbReference type="PROSITE-ProRule" id="PRU01024"/>
    </source>
</evidence>
<dbReference type="Pfam" id="PF05958">
    <property type="entry name" value="tRNA_U5-meth_tr"/>
    <property type="match status" value="1"/>
</dbReference>
<feature type="active site" evidence="5">
    <location>
        <position position="421"/>
    </location>
</feature>
<dbReference type="InterPro" id="IPR012340">
    <property type="entry name" value="NA-bd_OB-fold"/>
</dbReference>
<proteinExistence type="inferred from homology"/>
<evidence type="ECO:0000256" key="5">
    <source>
        <dbReference type="PROSITE-ProRule" id="PRU10015"/>
    </source>
</evidence>
<evidence type="ECO:0000256" key="3">
    <source>
        <dbReference type="ARBA" id="ARBA00022691"/>
    </source>
</evidence>
<reference evidence="7" key="2">
    <citation type="submission" date="2020-01" db="EMBL/GenBank/DDBJ databases">
        <authorList>
            <person name="Campanaro S."/>
        </authorList>
    </citation>
    <scope>NUCLEOTIDE SEQUENCE</scope>
    <source>
        <strain evidence="7">AS06rmzACSIP_7</strain>
    </source>
</reference>
<gene>
    <name evidence="7" type="primary">rlmD</name>
    <name evidence="7" type="ORF">GXY80_07060</name>
</gene>
<dbReference type="Gene3D" id="2.40.50.140">
    <property type="entry name" value="Nucleic acid-binding proteins"/>
    <property type="match status" value="1"/>
</dbReference>
<feature type="binding site" evidence="4">
    <location>
        <position position="394"/>
    </location>
    <ligand>
        <name>S-adenosyl-L-methionine</name>
        <dbReference type="ChEBI" id="CHEBI:59789"/>
    </ligand>
</feature>
<dbReference type="PANTHER" id="PTHR11061:SF30">
    <property type="entry name" value="TRNA (URACIL(54)-C(5))-METHYLTRANSFERASE"/>
    <property type="match status" value="1"/>
</dbReference>
<dbReference type="CDD" id="cd02440">
    <property type="entry name" value="AdoMet_MTases"/>
    <property type="match status" value="1"/>
</dbReference>
<feature type="active site" description="Nucleophile" evidence="4">
    <location>
        <position position="421"/>
    </location>
</feature>
<protein>
    <submittedName>
        <fullName evidence="7">23S rRNA (Uracil(1939)-C(5))-methyltransferase RlmD</fullName>
        <ecNumber evidence="7">2.1.1.190</ecNumber>
    </submittedName>
</protein>
<dbReference type="NCBIfam" id="TIGR00479">
    <property type="entry name" value="rumA"/>
    <property type="match status" value="1"/>
</dbReference>
<dbReference type="GO" id="GO:0009451">
    <property type="term" value="P:RNA modification"/>
    <property type="evidence" value="ECO:0007669"/>
    <property type="project" value="UniProtKB-ARBA"/>
</dbReference>